<feature type="region of interest" description="Disordered" evidence="1">
    <location>
        <begin position="1"/>
        <end position="26"/>
    </location>
</feature>
<evidence type="ECO:0000313" key="2">
    <source>
        <dbReference type="EMBL" id="KAJ1176454.1"/>
    </source>
</evidence>
<protein>
    <submittedName>
        <fullName evidence="2">Uncharacterized protein</fullName>
    </submittedName>
</protein>
<keyword evidence="3" id="KW-1185">Reference proteome</keyword>
<feature type="compositionally biased region" description="Acidic residues" evidence="1">
    <location>
        <begin position="136"/>
        <end position="153"/>
    </location>
</feature>
<name>A0AAV7TKI8_PLEWA</name>
<feature type="compositionally biased region" description="Low complexity" evidence="1">
    <location>
        <begin position="52"/>
        <end position="62"/>
    </location>
</feature>
<feature type="region of interest" description="Disordered" evidence="1">
    <location>
        <begin position="47"/>
        <end position="153"/>
    </location>
</feature>
<gene>
    <name evidence="2" type="ORF">NDU88_001734</name>
</gene>
<evidence type="ECO:0000313" key="3">
    <source>
        <dbReference type="Proteomes" id="UP001066276"/>
    </source>
</evidence>
<dbReference type="AlphaFoldDB" id="A0AAV7TKI8"/>
<dbReference type="Proteomes" id="UP001066276">
    <property type="component" value="Chromosome 3_2"/>
</dbReference>
<dbReference type="EMBL" id="JANPWB010000006">
    <property type="protein sequence ID" value="KAJ1176454.1"/>
    <property type="molecule type" value="Genomic_DNA"/>
</dbReference>
<evidence type="ECO:0000256" key="1">
    <source>
        <dbReference type="SAM" id="MobiDB-lite"/>
    </source>
</evidence>
<feature type="compositionally biased region" description="Basic residues" evidence="1">
    <location>
        <begin position="111"/>
        <end position="120"/>
    </location>
</feature>
<proteinExistence type="predicted"/>
<sequence>MSRRQGAESSPVQATNNDDDPFGQDFSAFINDSVAKGISVTMDKMKKKLESSVKSMVSKSLLAHSAGDNRKRKIKDLSSLKSLIKVTPDGATLTGEASSPQIEDVNPPRPPSKRKSKSKHVLNTPKNIVISHISNTDDDMGDVGDIDDNSDIW</sequence>
<organism evidence="2 3">
    <name type="scientific">Pleurodeles waltl</name>
    <name type="common">Iberian ribbed newt</name>
    <dbReference type="NCBI Taxonomy" id="8319"/>
    <lineage>
        <taxon>Eukaryota</taxon>
        <taxon>Metazoa</taxon>
        <taxon>Chordata</taxon>
        <taxon>Craniata</taxon>
        <taxon>Vertebrata</taxon>
        <taxon>Euteleostomi</taxon>
        <taxon>Amphibia</taxon>
        <taxon>Batrachia</taxon>
        <taxon>Caudata</taxon>
        <taxon>Salamandroidea</taxon>
        <taxon>Salamandridae</taxon>
        <taxon>Pleurodelinae</taxon>
        <taxon>Pleurodeles</taxon>
    </lineage>
</organism>
<comment type="caution">
    <text evidence="2">The sequence shown here is derived from an EMBL/GenBank/DDBJ whole genome shotgun (WGS) entry which is preliminary data.</text>
</comment>
<accession>A0AAV7TKI8</accession>
<reference evidence="2" key="1">
    <citation type="journal article" date="2022" name="bioRxiv">
        <title>Sequencing and chromosome-scale assembly of the giantPleurodeles waltlgenome.</title>
        <authorList>
            <person name="Brown T."/>
            <person name="Elewa A."/>
            <person name="Iarovenko S."/>
            <person name="Subramanian E."/>
            <person name="Araus A.J."/>
            <person name="Petzold A."/>
            <person name="Susuki M."/>
            <person name="Suzuki K.-i.T."/>
            <person name="Hayashi T."/>
            <person name="Toyoda A."/>
            <person name="Oliveira C."/>
            <person name="Osipova E."/>
            <person name="Leigh N.D."/>
            <person name="Simon A."/>
            <person name="Yun M.H."/>
        </authorList>
    </citation>
    <scope>NUCLEOTIDE SEQUENCE</scope>
    <source>
        <strain evidence="2">20211129_DDA</strain>
        <tissue evidence="2">Liver</tissue>
    </source>
</reference>
<feature type="compositionally biased region" description="Polar residues" evidence="1">
    <location>
        <begin position="7"/>
        <end position="16"/>
    </location>
</feature>